<dbReference type="InterPro" id="IPR039910">
    <property type="entry name" value="D15-like"/>
</dbReference>
<evidence type="ECO:0000313" key="10">
    <source>
        <dbReference type="Proteomes" id="UP000198598"/>
    </source>
</evidence>
<dbReference type="InterPro" id="IPR034746">
    <property type="entry name" value="POTRA"/>
</dbReference>
<dbReference type="Gene3D" id="3.10.20.310">
    <property type="entry name" value="membrane protein fhac"/>
    <property type="match status" value="4"/>
</dbReference>
<dbReference type="PIRSF" id="PIRSF006076">
    <property type="entry name" value="OM_assembly_OMP85"/>
    <property type="match status" value="1"/>
</dbReference>
<proteinExistence type="predicted"/>
<dbReference type="Gene3D" id="2.40.160.50">
    <property type="entry name" value="membrane protein fhac: a member of the omp85/tpsb transporter family"/>
    <property type="match status" value="1"/>
</dbReference>
<keyword evidence="4" id="KW-0732">Signal</keyword>
<dbReference type="NCBIfam" id="TIGR03303">
    <property type="entry name" value="OM_YaeT"/>
    <property type="match status" value="1"/>
</dbReference>
<evidence type="ECO:0000256" key="1">
    <source>
        <dbReference type="ARBA" id="ARBA00004370"/>
    </source>
</evidence>
<keyword evidence="10" id="KW-1185">Reference proteome</keyword>
<feature type="domain" description="POTRA" evidence="8">
    <location>
        <begin position="322"/>
        <end position="404"/>
    </location>
</feature>
<name>A0A1I1YI87_9BACT</name>
<gene>
    <name evidence="9" type="ORF">SAMN05216167_11170</name>
</gene>
<evidence type="ECO:0000256" key="3">
    <source>
        <dbReference type="ARBA" id="ARBA00022692"/>
    </source>
</evidence>
<keyword evidence="3" id="KW-0812">Transmembrane</keyword>
<evidence type="ECO:0000256" key="6">
    <source>
        <dbReference type="ARBA" id="ARBA00023237"/>
    </source>
</evidence>
<evidence type="ECO:0000256" key="4">
    <source>
        <dbReference type="ARBA" id="ARBA00022729"/>
    </source>
</evidence>
<dbReference type="STRING" id="662367.SAMN05216167_11170"/>
<keyword evidence="5" id="KW-0472">Membrane</keyword>
<dbReference type="InterPro" id="IPR023707">
    <property type="entry name" value="OM_assembly_BamA"/>
</dbReference>
<dbReference type="Pfam" id="PF07244">
    <property type="entry name" value="POTRA"/>
    <property type="match status" value="4"/>
</dbReference>
<accession>A0A1I1YI87</accession>
<dbReference type="EMBL" id="FOLQ01000011">
    <property type="protein sequence ID" value="SFE19211.1"/>
    <property type="molecule type" value="Genomic_DNA"/>
</dbReference>
<dbReference type="PANTHER" id="PTHR12815:SF47">
    <property type="entry name" value="TRANSLOCATION AND ASSEMBLY MODULE SUBUNIT TAMA"/>
    <property type="match status" value="1"/>
</dbReference>
<keyword evidence="6" id="KW-0998">Cell outer membrane</keyword>
<dbReference type="GO" id="GO:0071709">
    <property type="term" value="P:membrane assembly"/>
    <property type="evidence" value="ECO:0007669"/>
    <property type="project" value="InterPro"/>
</dbReference>
<sequence>MYRLQLFDPERNPDDYLNTTNLEHRIKVILGAVCLLVGLLPAHIRAQVRVGVGAGRATEAPLSTDELLNYASPKEYEIAGLTVTGTRYLDPNSLVSLAGLKIGDKIRIPGEAVGSSVRKLMESGLLDNVELFATHAGEGKISLTFRAQERPRLYRVSFGGVKKGEQDNLKEKVKLNLGKIVTNTITKNTQMAVRKFFVDKGYLNTKVKITTIPDSTRNNATMRVLVDKGQKVKIAKINFEGLNEVDESAVRMKMKSTKEMRFGRVFSPSKFVPKKYEEDKQKLLEYYNKLGFRDIAIEHDTIINDGARAITLNIKLSEGHKYYYRNIDFSGNYLYTAAQLRSVLGVTKGDVYNPEDLEKRMNGNPGQDLSSQYMDLGYLYYNAQPIEKSIEGDSIDLEIRIFEGKQATINRVILNGNTKTSDHVVMRTVRTLPGQKFSKTALIRTQRELATLGYFDPEKIGINPVPQADGTVDIEYTVEEKPSDQIELSGGWGGYVGFVGTLGLTFNNFSARNIPNLKAWKPLPAGDGQRVQLRFQANGSQYQVYSLSFTEPWLGGRKPNALSVSASHTVYKTFYDANNPASIYQSLQGRTPTGSYTNTAFTVGLGRQLKIPDDYFSLSNSISYQRYDLNNLDLFYIGYKDGISNNLTFNTTLSRNSIDNPQFPRNGSSFTLSGSFTPPYSAWRTTTATEAPKDKYKFVEYHKWMFDASWFQTVFGKLVLNTRAHMGFLGSYNSRTTIGPFERFVLGGSGLAGQGQFALAQDIIGLRGYDDRSVYTADYDRAVDQQSRSQGGVVYNKFVAELRYPVSLNPSATIFVLTFLEAGNNWGSYKQYNPFDLKRSAGFGARIFMPAFGLIGIDYGYGFDKIPGVKDKASGQFHFTIGQQFR</sequence>
<evidence type="ECO:0000259" key="8">
    <source>
        <dbReference type="PROSITE" id="PS51779"/>
    </source>
</evidence>
<dbReference type="PROSITE" id="PS51779">
    <property type="entry name" value="POTRA"/>
    <property type="match status" value="1"/>
</dbReference>
<dbReference type="PANTHER" id="PTHR12815">
    <property type="entry name" value="SORTING AND ASSEMBLY MACHINERY SAMM50 PROTEIN FAMILY MEMBER"/>
    <property type="match status" value="1"/>
</dbReference>
<comment type="subcellular location">
    <subcellularLocation>
        <location evidence="1">Membrane</location>
    </subcellularLocation>
</comment>
<dbReference type="InterPro" id="IPR010827">
    <property type="entry name" value="BamA/TamA_POTRA"/>
</dbReference>
<protein>
    <recommendedName>
        <fullName evidence="7">Outer membrane protein assembly factor BamA</fullName>
    </recommendedName>
</protein>
<dbReference type="AlphaFoldDB" id="A0A1I1YI87"/>
<evidence type="ECO:0000256" key="2">
    <source>
        <dbReference type="ARBA" id="ARBA00022452"/>
    </source>
</evidence>
<reference evidence="9 10" key="1">
    <citation type="submission" date="2016-10" db="EMBL/GenBank/DDBJ databases">
        <authorList>
            <person name="de Groot N.N."/>
        </authorList>
    </citation>
    <scope>NUCLEOTIDE SEQUENCE [LARGE SCALE GENOMIC DNA]</scope>
    <source>
        <strain evidence="9 10">DSM 26130</strain>
    </source>
</reference>
<keyword evidence="2" id="KW-1134">Transmembrane beta strand</keyword>
<evidence type="ECO:0000256" key="7">
    <source>
        <dbReference type="NCBIfam" id="TIGR03303"/>
    </source>
</evidence>
<evidence type="ECO:0000313" key="9">
    <source>
        <dbReference type="EMBL" id="SFE19211.1"/>
    </source>
</evidence>
<dbReference type="GO" id="GO:0009279">
    <property type="term" value="C:cell outer membrane"/>
    <property type="evidence" value="ECO:0007669"/>
    <property type="project" value="UniProtKB-UniRule"/>
</dbReference>
<evidence type="ECO:0000256" key="5">
    <source>
        <dbReference type="ARBA" id="ARBA00023136"/>
    </source>
</evidence>
<dbReference type="Proteomes" id="UP000198598">
    <property type="component" value="Unassembled WGS sequence"/>
</dbReference>
<organism evidence="9 10">
    <name type="scientific">Spirosoma endophyticum</name>
    <dbReference type="NCBI Taxonomy" id="662367"/>
    <lineage>
        <taxon>Bacteria</taxon>
        <taxon>Pseudomonadati</taxon>
        <taxon>Bacteroidota</taxon>
        <taxon>Cytophagia</taxon>
        <taxon>Cytophagales</taxon>
        <taxon>Cytophagaceae</taxon>
        <taxon>Spirosoma</taxon>
    </lineage>
</organism>